<gene>
    <name evidence="20" type="primary">ND4</name>
</gene>
<protein>
    <recommendedName>
        <fullName evidence="5 17">NADH-ubiquinone oxidoreductase chain 4</fullName>
        <ecNumber evidence="4 17">7.1.1.2</ecNumber>
    </recommendedName>
</protein>
<dbReference type="Pfam" id="PF01059">
    <property type="entry name" value="Oxidored_q5_N"/>
    <property type="match status" value="1"/>
</dbReference>
<dbReference type="AlphaFoldDB" id="A0A343BSW4"/>
<feature type="transmembrane region" description="Helical" evidence="17">
    <location>
        <begin position="80"/>
        <end position="99"/>
    </location>
</feature>
<evidence type="ECO:0000256" key="14">
    <source>
        <dbReference type="ARBA" id="ARBA00023128"/>
    </source>
</evidence>
<feature type="transmembrane region" description="Helical" evidence="17">
    <location>
        <begin position="241"/>
        <end position="259"/>
    </location>
</feature>
<evidence type="ECO:0000256" key="13">
    <source>
        <dbReference type="ARBA" id="ARBA00023075"/>
    </source>
</evidence>
<feature type="transmembrane region" description="Helical" evidence="17">
    <location>
        <begin position="369"/>
        <end position="392"/>
    </location>
</feature>
<dbReference type="EMBL" id="KY129954">
    <property type="protein sequence ID" value="ARA90985.1"/>
    <property type="molecule type" value="Genomic_DNA"/>
</dbReference>
<keyword evidence="7 17" id="KW-0679">Respiratory chain</keyword>
<evidence type="ECO:0000313" key="20">
    <source>
        <dbReference type="EMBL" id="ARA90985.1"/>
    </source>
</evidence>
<comment type="function">
    <text evidence="1">Core subunit of the mitochondrial membrane respiratory chain NADH dehydrogenase (Complex I) that is believed to belong to the minimal assembly required for catalysis. Complex I functions in the transfer of electrons from NADH to the respiratory chain. The immediate electron acceptor for the enzyme is believed to be ubiquinone.</text>
</comment>
<geneLocation type="mitochondrion" evidence="20"/>
<dbReference type="GO" id="GO:0008137">
    <property type="term" value="F:NADH dehydrogenase (ubiquinone) activity"/>
    <property type="evidence" value="ECO:0007669"/>
    <property type="project" value="UniProtKB-UniRule"/>
</dbReference>
<feature type="transmembrane region" description="Helical" evidence="17">
    <location>
        <begin position="328"/>
        <end position="349"/>
    </location>
</feature>
<evidence type="ECO:0000259" key="19">
    <source>
        <dbReference type="Pfam" id="PF01059"/>
    </source>
</evidence>
<dbReference type="GO" id="GO:0042773">
    <property type="term" value="P:ATP synthesis coupled electron transport"/>
    <property type="evidence" value="ECO:0007669"/>
    <property type="project" value="InterPro"/>
</dbReference>
<keyword evidence="10 17" id="KW-0249">Electron transport</keyword>
<organism evidence="20">
    <name type="scientific">Japananus hyalinus</name>
    <dbReference type="NCBI Taxonomy" id="1256066"/>
    <lineage>
        <taxon>Eukaryota</taxon>
        <taxon>Metazoa</taxon>
        <taxon>Ecdysozoa</taxon>
        <taxon>Arthropoda</taxon>
        <taxon>Hexapoda</taxon>
        <taxon>Insecta</taxon>
        <taxon>Pterygota</taxon>
        <taxon>Neoptera</taxon>
        <taxon>Paraneoptera</taxon>
        <taxon>Hemiptera</taxon>
        <taxon>Auchenorrhyncha</taxon>
        <taxon>Membracoidea</taxon>
        <taxon>Cicadellidae</taxon>
        <taxon>Deltocephalinae</taxon>
        <taxon>Japananus</taxon>
    </lineage>
</organism>
<dbReference type="PRINTS" id="PR01437">
    <property type="entry name" value="NUOXDRDTASE4"/>
</dbReference>
<dbReference type="GO" id="GO:0003954">
    <property type="term" value="F:NADH dehydrogenase activity"/>
    <property type="evidence" value="ECO:0007669"/>
    <property type="project" value="TreeGrafter"/>
</dbReference>
<keyword evidence="8 17" id="KW-0812">Transmembrane</keyword>
<dbReference type="PANTHER" id="PTHR43507">
    <property type="entry name" value="NADH-UBIQUINONE OXIDOREDUCTASE CHAIN 4"/>
    <property type="match status" value="1"/>
</dbReference>
<feature type="domain" description="NADH:quinone oxidoreductase/Mrp antiporter transmembrane" evidence="18">
    <location>
        <begin position="101"/>
        <end position="381"/>
    </location>
</feature>
<feature type="transmembrane region" description="Helical" evidence="17">
    <location>
        <begin position="294"/>
        <end position="316"/>
    </location>
</feature>
<feature type="domain" description="NADH:ubiquinone oxidoreductase chain 4 N-terminal" evidence="19">
    <location>
        <begin position="1"/>
        <end position="96"/>
    </location>
</feature>
<evidence type="ECO:0000256" key="8">
    <source>
        <dbReference type="ARBA" id="ARBA00022692"/>
    </source>
</evidence>
<dbReference type="InterPro" id="IPR001750">
    <property type="entry name" value="ND/Mrp_TM"/>
</dbReference>
<dbReference type="EC" id="7.1.1.2" evidence="4 17"/>
<feature type="transmembrane region" description="Helical" evidence="17">
    <location>
        <begin position="176"/>
        <end position="197"/>
    </location>
</feature>
<evidence type="ECO:0000256" key="16">
    <source>
        <dbReference type="ARBA" id="ARBA00049551"/>
    </source>
</evidence>
<feature type="transmembrane region" description="Helical" evidence="17">
    <location>
        <begin position="266"/>
        <end position="288"/>
    </location>
</feature>
<feature type="transmembrane region" description="Helical" evidence="17">
    <location>
        <begin position="412"/>
        <end position="434"/>
    </location>
</feature>
<proteinExistence type="inferred from homology"/>
<evidence type="ECO:0000256" key="12">
    <source>
        <dbReference type="ARBA" id="ARBA00023027"/>
    </source>
</evidence>
<feature type="transmembrane region" description="Helical" evidence="17">
    <location>
        <begin position="105"/>
        <end position="125"/>
    </location>
</feature>
<comment type="catalytic activity">
    <reaction evidence="16 17">
        <text>a ubiquinone + NADH + 5 H(+)(in) = a ubiquinol + NAD(+) + 4 H(+)(out)</text>
        <dbReference type="Rhea" id="RHEA:29091"/>
        <dbReference type="Rhea" id="RHEA-COMP:9565"/>
        <dbReference type="Rhea" id="RHEA-COMP:9566"/>
        <dbReference type="ChEBI" id="CHEBI:15378"/>
        <dbReference type="ChEBI" id="CHEBI:16389"/>
        <dbReference type="ChEBI" id="CHEBI:17976"/>
        <dbReference type="ChEBI" id="CHEBI:57540"/>
        <dbReference type="ChEBI" id="CHEBI:57945"/>
        <dbReference type="EC" id="7.1.1.2"/>
    </reaction>
</comment>
<name>A0A343BSW4_9HEMI</name>
<evidence type="ECO:0000256" key="17">
    <source>
        <dbReference type="RuleBase" id="RU003297"/>
    </source>
</evidence>
<dbReference type="GO" id="GO:0015990">
    <property type="term" value="P:electron transport coupled proton transport"/>
    <property type="evidence" value="ECO:0007669"/>
    <property type="project" value="TreeGrafter"/>
</dbReference>
<keyword evidence="12 17" id="KW-0520">NAD</keyword>
<dbReference type="RefSeq" id="YP_009442067.1">
    <property type="nucleotide sequence ID" value="NC_036298.1"/>
</dbReference>
<feature type="transmembrane region" description="Helical" evidence="17">
    <location>
        <begin position="7"/>
        <end position="35"/>
    </location>
</feature>
<evidence type="ECO:0000256" key="2">
    <source>
        <dbReference type="ARBA" id="ARBA00004225"/>
    </source>
</evidence>
<comment type="subcellular location">
    <subcellularLocation>
        <location evidence="2 17">Mitochondrion membrane</location>
        <topology evidence="2 17">Multi-pass membrane protein</topology>
    </subcellularLocation>
</comment>
<feature type="transmembrane region" description="Helical" evidence="17">
    <location>
        <begin position="137"/>
        <end position="156"/>
    </location>
</feature>
<comment type="similarity">
    <text evidence="3 17">Belongs to the complex I subunit 4 family.</text>
</comment>
<keyword evidence="11 17" id="KW-1133">Transmembrane helix</keyword>
<dbReference type="GO" id="GO:0031966">
    <property type="term" value="C:mitochondrial membrane"/>
    <property type="evidence" value="ECO:0007669"/>
    <property type="project" value="UniProtKB-SubCell"/>
</dbReference>
<evidence type="ECO:0000256" key="11">
    <source>
        <dbReference type="ARBA" id="ARBA00022989"/>
    </source>
</evidence>
<keyword evidence="14 17" id="KW-0496">Mitochondrion</keyword>
<feature type="transmembrane region" description="Helical" evidence="17">
    <location>
        <begin position="209"/>
        <end position="229"/>
    </location>
</feature>
<evidence type="ECO:0000256" key="5">
    <source>
        <dbReference type="ARBA" id="ARBA00021006"/>
    </source>
</evidence>
<reference evidence="20" key="1">
    <citation type="journal article" date="2017" name="Sci. Rep.">
        <title>Characterization of the complete mitochondrial genomes of Maiestas dorsalis and Japananus hyalinus (Hemiptera: Cicadellidae) and comparison with other Membracoidea.</title>
        <authorList>
            <person name="Du Y."/>
            <person name="Zhang C."/>
            <person name="Dietrich C.H."/>
            <person name="Zhang Y."/>
            <person name="Dai W."/>
        </authorList>
    </citation>
    <scope>NUCLEOTIDE SEQUENCE</scope>
</reference>
<keyword evidence="6 17" id="KW-0813">Transport</keyword>
<keyword evidence="13 17" id="KW-0830">Ubiquinone</keyword>
<evidence type="ECO:0000256" key="7">
    <source>
        <dbReference type="ARBA" id="ARBA00022660"/>
    </source>
</evidence>
<evidence type="ECO:0000259" key="18">
    <source>
        <dbReference type="Pfam" id="PF00361"/>
    </source>
</evidence>
<dbReference type="GeneID" id="34948548"/>
<dbReference type="PANTHER" id="PTHR43507:SF20">
    <property type="entry name" value="NADH-UBIQUINONE OXIDOREDUCTASE CHAIN 4"/>
    <property type="match status" value="1"/>
</dbReference>
<keyword evidence="9" id="KW-1278">Translocase</keyword>
<evidence type="ECO:0000256" key="3">
    <source>
        <dbReference type="ARBA" id="ARBA00009025"/>
    </source>
</evidence>
<evidence type="ECO:0000256" key="9">
    <source>
        <dbReference type="ARBA" id="ARBA00022967"/>
    </source>
</evidence>
<keyword evidence="15 17" id="KW-0472">Membrane</keyword>
<sequence length="435" mass="50576">MMSLIMYMLFMIPLVFMSNWILNQVSILFLLFYVLSLSFNNYFSVISYFMGLDSFSYSLITLSLLISSLMIISMSYMKNFCSFFFINFLLLMFLVLIFVCMNIMYMYISFEFVLIPLVMLIMGWGYQPERLMAGMYLFFYTIFVSLPLLMLIMYMYMSCGSMFFDYLKFESTFFLIHLILVIVFLVKLPMYFFHFWLPKAHVQAPVSGSMILAGLMLKIGGYGLIRVIYIYENLFIKYSYIWFSLSMVGSLLSAILCLVQGDMKCLIAYSSISHMGMVIMGISTLKIFGLLGSFLMMISHGFCSSGLFYIANLFYIRTSSRSFYINKGLMTYIPSGSMLLFLMCSFNMSCPPSINFISELMILISLLNFWFKSFIYFSFISFFCACFSYYLYSFSQHGISHSLYSCSSMSLLEFLCLYMHIIPLTGIPLMLLSLF</sequence>
<comment type="function">
    <text evidence="17">Core subunit of the mitochondrial membrane respiratory chain NADH dehydrogenase (Complex I) which catalyzes electron transfer from NADH through the respiratory chain, using ubiquinone as an electron acceptor. Essential for the catalytic activity and assembly of complex I.</text>
</comment>
<evidence type="ECO:0000256" key="1">
    <source>
        <dbReference type="ARBA" id="ARBA00003257"/>
    </source>
</evidence>
<evidence type="ECO:0000256" key="4">
    <source>
        <dbReference type="ARBA" id="ARBA00012944"/>
    </source>
</evidence>
<evidence type="ECO:0000256" key="15">
    <source>
        <dbReference type="ARBA" id="ARBA00023136"/>
    </source>
</evidence>
<evidence type="ECO:0000256" key="10">
    <source>
        <dbReference type="ARBA" id="ARBA00022982"/>
    </source>
</evidence>
<dbReference type="CTD" id="4538"/>
<dbReference type="GO" id="GO:0048039">
    <property type="term" value="F:ubiquinone binding"/>
    <property type="evidence" value="ECO:0007669"/>
    <property type="project" value="TreeGrafter"/>
</dbReference>
<evidence type="ECO:0000256" key="6">
    <source>
        <dbReference type="ARBA" id="ARBA00022448"/>
    </source>
</evidence>
<dbReference type="InterPro" id="IPR003918">
    <property type="entry name" value="NADH_UbQ_OxRdtase"/>
</dbReference>
<dbReference type="InterPro" id="IPR000260">
    <property type="entry name" value="NADH4_N"/>
</dbReference>
<accession>A0A343BSW4</accession>
<dbReference type="Pfam" id="PF00361">
    <property type="entry name" value="Proton_antipo_M"/>
    <property type="match status" value="1"/>
</dbReference>
<feature type="transmembrane region" description="Helical" evidence="17">
    <location>
        <begin position="55"/>
        <end position="73"/>
    </location>
</feature>